<dbReference type="AlphaFoldDB" id="A0A915NUL7"/>
<protein>
    <submittedName>
        <fullName evidence="4">Protein UNC80 C-terminal domain-containing protein</fullName>
    </submittedName>
</protein>
<evidence type="ECO:0000259" key="2">
    <source>
        <dbReference type="Pfam" id="PF20262"/>
    </source>
</evidence>
<dbReference type="PANTHER" id="PTHR31781:SF1">
    <property type="entry name" value="PROTEIN UNC-80 HOMOLOG"/>
    <property type="match status" value="1"/>
</dbReference>
<organism evidence="3 4">
    <name type="scientific">Meloidogyne floridensis</name>
    <dbReference type="NCBI Taxonomy" id="298350"/>
    <lineage>
        <taxon>Eukaryota</taxon>
        <taxon>Metazoa</taxon>
        <taxon>Ecdysozoa</taxon>
        <taxon>Nematoda</taxon>
        <taxon>Chromadorea</taxon>
        <taxon>Rhabditida</taxon>
        <taxon>Tylenchina</taxon>
        <taxon>Tylenchomorpha</taxon>
        <taxon>Tylenchoidea</taxon>
        <taxon>Meloidogynidae</taxon>
        <taxon>Meloidogyninae</taxon>
        <taxon>Meloidogyne</taxon>
    </lineage>
</organism>
<dbReference type="GO" id="GO:0005261">
    <property type="term" value="F:monoatomic cation channel activity"/>
    <property type="evidence" value="ECO:0007669"/>
    <property type="project" value="TreeGrafter"/>
</dbReference>
<accession>A0A915NUL7</accession>
<sequence>MLTSYCYLVKASIQRQPNRLFTQVIEFVCKQFYILHRKPFLLQMFGSIADILDQNDNDLEASPMKAILNKKFLNINYLLSVLPYPTPLQALDLCYKDEPNTFTILTDAMASCVTICAFAPETRRSHQMLLCMQSMLPHLLLHMEEESSNAATAATSKNGGVGDASGHRPQSAGMTGAASTFAEIKHELSAFATLGVEMRALANSCDVLARGPTRSLDFLSATGVGASNAFSTAVRERKSRSFLATNERADSPQFFDPPTIIDDEPSKQQPTGGQSHSGGGGGINNTGGTKPKLTMAGWADSGTTTDIEIHKEQFRGPRDALLTLCAMFIHRGSKRLKELSKLLASGSGHSAEHSSTRVPELLDHRCHSKISEVAVALLKLAPYDAQTLTCNGLRDYFTHVLPIVDWSVETNRSSINVILRRLDKTIVKIAKRPSMRRSAANWEAVSCWLAGLYQTLLHSPHIAHLHSLKTITLLCLRLTLGDTLGPIEEPTGPQQPHISTPVYSHTVLNSHIPPSIFCSVALRLFTVWAESQRLGHFGAQAFSLELICTSEAIGPLAERPEALFCQFLIP</sequence>
<name>A0A915NUL7_9BILA</name>
<proteinExistence type="predicted"/>
<dbReference type="Pfam" id="PF20262">
    <property type="entry name" value="UNC80_C"/>
    <property type="match status" value="2"/>
</dbReference>
<dbReference type="GO" id="GO:0030424">
    <property type="term" value="C:axon"/>
    <property type="evidence" value="ECO:0007669"/>
    <property type="project" value="TreeGrafter"/>
</dbReference>
<feature type="region of interest" description="Disordered" evidence="1">
    <location>
        <begin position="150"/>
        <end position="174"/>
    </location>
</feature>
<feature type="domain" description="Protein UNC80 C-terminal" evidence="2">
    <location>
        <begin position="10"/>
        <end position="157"/>
    </location>
</feature>
<dbReference type="Proteomes" id="UP000887560">
    <property type="component" value="Unplaced"/>
</dbReference>
<evidence type="ECO:0000313" key="4">
    <source>
        <dbReference type="WBParaSite" id="scf7180000421787.g7757"/>
    </source>
</evidence>
<feature type="region of interest" description="Disordered" evidence="1">
    <location>
        <begin position="248"/>
        <end position="292"/>
    </location>
</feature>
<dbReference type="WBParaSite" id="scf7180000421787.g7757">
    <property type="protein sequence ID" value="scf7180000421787.g7757"/>
    <property type="gene ID" value="scf7180000421787.g7757"/>
</dbReference>
<keyword evidence="3" id="KW-1185">Reference proteome</keyword>
<dbReference type="GO" id="GO:0034703">
    <property type="term" value="C:cation channel complex"/>
    <property type="evidence" value="ECO:0007669"/>
    <property type="project" value="TreeGrafter"/>
</dbReference>
<evidence type="ECO:0000256" key="1">
    <source>
        <dbReference type="SAM" id="MobiDB-lite"/>
    </source>
</evidence>
<dbReference type="PANTHER" id="PTHR31781">
    <property type="entry name" value="UNC80"/>
    <property type="match status" value="1"/>
</dbReference>
<evidence type="ECO:0000313" key="3">
    <source>
        <dbReference type="Proteomes" id="UP000887560"/>
    </source>
</evidence>
<dbReference type="GO" id="GO:0055080">
    <property type="term" value="P:monoatomic cation homeostasis"/>
    <property type="evidence" value="ECO:0007669"/>
    <property type="project" value="TreeGrafter"/>
</dbReference>
<reference evidence="4" key="1">
    <citation type="submission" date="2022-11" db="UniProtKB">
        <authorList>
            <consortium name="WormBaseParasite"/>
        </authorList>
    </citation>
    <scope>IDENTIFICATION</scope>
</reference>
<feature type="compositionally biased region" description="Gly residues" evidence="1">
    <location>
        <begin position="275"/>
        <end position="285"/>
    </location>
</feature>
<dbReference type="InterPro" id="IPR046460">
    <property type="entry name" value="UNC80_C"/>
</dbReference>
<feature type="domain" description="Protein UNC80 C-terminal" evidence="2">
    <location>
        <begin position="182"/>
        <end position="570"/>
    </location>
</feature>